<accession>A0A411MK26</accession>
<dbReference type="SUPFAM" id="SSF52266">
    <property type="entry name" value="SGNH hydrolase"/>
    <property type="match status" value="1"/>
</dbReference>
<dbReference type="AlphaFoldDB" id="A0A411MK26"/>
<keyword evidence="2" id="KW-1185">Reference proteome</keyword>
<dbReference type="GO" id="GO:0016788">
    <property type="term" value="F:hydrolase activity, acting on ester bonds"/>
    <property type="evidence" value="ECO:0007669"/>
    <property type="project" value="UniProtKB-ARBA"/>
</dbReference>
<organism evidence="1 2">
    <name type="scientific">Pseudomonas tructae</name>
    <dbReference type="NCBI Taxonomy" id="2518644"/>
    <lineage>
        <taxon>Bacteria</taxon>
        <taxon>Pseudomonadati</taxon>
        <taxon>Pseudomonadota</taxon>
        <taxon>Gammaproteobacteria</taxon>
        <taxon>Pseudomonadales</taxon>
        <taxon>Pseudomonadaceae</taxon>
        <taxon>Pseudomonas</taxon>
    </lineage>
</organism>
<dbReference type="EMBL" id="CP035952">
    <property type="protein sequence ID" value="QBF27145.1"/>
    <property type="molecule type" value="Genomic_DNA"/>
</dbReference>
<reference evidence="1 2" key="1">
    <citation type="submission" date="2019-02" db="EMBL/GenBank/DDBJ databases">
        <title>Complete genome sequence of Pseudomonas sp. SNU WT1 isolated from rainbow trout.</title>
        <authorList>
            <person name="Oh W.T."/>
            <person name="Park S.C."/>
        </authorList>
    </citation>
    <scope>NUCLEOTIDE SEQUENCE [LARGE SCALE GENOMIC DNA]</scope>
    <source>
        <strain evidence="1 2">SNU WT1</strain>
    </source>
</reference>
<gene>
    <name evidence="1" type="ORF">EXN22_16135</name>
</gene>
<proteinExistence type="predicted"/>
<dbReference type="RefSeq" id="WP_130265007.1">
    <property type="nucleotide sequence ID" value="NZ_CP035952.1"/>
</dbReference>
<dbReference type="CDD" id="cd00229">
    <property type="entry name" value="SGNH_hydrolase"/>
    <property type="match status" value="1"/>
</dbReference>
<dbReference type="Proteomes" id="UP000291130">
    <property type="component" value="Chromosome"/>
</dbReference>
<dbReference type="OrthoDB" id="7022686at2"/>
<name>A0A411MK26_9PSED</name>
<protein>
    <submittedName>
        <fullName evidence="1">Uncharacterized protein</fullName>
    </submittedName>
</protein>
<evidence type="ECO:0000313" key="1">
    <source>
        <dbReference type="EMBL" id="QBF27145.1"/>
    </source>
</evidence>
<evidence type="ECO:0000313" key="2">
    <source>
        <dbReference type="Proteomes" id="UP000291130"/>
    </source>
</evidence>
<dbReference type="Gene3D" id="3.40.50.1110">
    <property type="entry name" value="SGNH hydrolase"/>
    <property type="match status" value="1"/>
</dbReference>
<dbReference type="InterPro" id="IPR036514">
    <property type="entry name" value="SGNH_hydro_sf"/>
</dbReference>
<sequence length="698" mass="73101">MTVETIDSEVVYVTGGPVFPIPFRFLSSTDIQAVLTKVDGSTETLTASQFTITGTGDQSGGALTSTYAASALSSPGASLTIARAMSPVQPTDLRNQGKYLAETQETALDRLTMLIQQGFSTFTRALVRLFGKDYYDAKGYRIANVADPTEAQDAATYKSVGDLISQIQGPINNSSNVLYQFPDGSPHVVQDLSASTGANGIGYEDSDVGTTLDNIRSGLGVPIRGSATSQFFGGRGFSKVLELGDSLSAGNGQPDGFYGGTMGRTSRSVMNHFDRGVGKQRGFGYATLMNPYQELVESANGWSGSIPAGFVSYPDGSGGACGTLAHMQAGDWVEFTGREVTTVNFGFDATLSAGATWRVSVDGEQAATGTAGASGRTGDINLAAGGDYIRTDSVVRFTVLSGDIYYQHGQTIRLGNTWGPLIWCAPEGSQGFSDFATAARVAAIAPHINAYPGPTLVFNALATNNMIATVGKQLTPAAFIAALDAELSTWDAALTNGENFFVQTVPPRPNLVLPLATYEEYVSVLVAYAATRPRMLLVRTDLTVLGTTDAAIYYSPDNLHMNTAGHAIWAHTICAALGIPVDAYFPVGALAIGSTYGRGQKPAVVASLWSGAAIAERLFDGSGRFTAALTKAAGSGPAAFCQVRANAAPSANRPVFGLDQAGALVPCVIGTDRNVVIQGSTAFVNAITSLNIDWRYTL</sequence>
<dbReference type="KEGG" id="ptk:EXN22_16135"/>